<name>A0AAV2S4U8_MEGNR</name>
<dbReference type="AlphaFoldDB" id="A0AAV2S4U8"/>
<dbReference type="Proteomes" id="UP001497623">
    <property type="component" value="Unassembled WGS sequence"/>
</dbReference>
<keyword evidence="1" id="KW-0732">Signal</keyword>
<evidence type="ECO:0000313" key="3">
    <source>
        <dbReference type="Proteomes" id="UP001497623"/>
    </source>
</evidence>
<sequence length="281" mass="32780">RPRSTMKLLLIGCVLASAYSVKLDNLRSGQYLERTPNNNLVQITYTGVQDGGLYDNSQYAGSERYGYNNQFSNQLSNQVSHVNYNYRNQLLNNAKIYNRNQRYGNINQYLNNQGSQNQFSNQNPRLNQYNQQNQRINQVNKINQDFNQENHNVNQHTYYSQQNRVFNQQYGPFSFNNHQFANPNLVEISIDENRHQQLFQNPNRLGLGQEFQSQENQQSASIRDGRLFSGCNPNLNTQYTMCLQKCNSLDLILEPECRIMAWVNMKDSCWNSRSSMICPVP</sequence>
<feature type="non-terminal residue" evidence="2">
    <location>
        <position position="1"/>
    </location>
</feature>
<comment type="caution">
    <text evidence="2">The sequence shown here is derived from an EMBL/GenBank/DDBJ whole genome shotgun (WGS) entry which is preliminary data.</text>
</comment>
<proteinExistence type="predicted"/>
<keyword evidence="3" id="KW-1185">Reference proteome</keyword>
<accession>A0AAV2S4U8</accession>
<protein>
    <submittedName>
        <fullName evidence="2">Uncharacterized protein</fullName>
    </submittedName>
</protein>
<dbReference type="EMBL" id="CAXKWB010043540">
    <property type="protein sequence ID" value="CAL4159457.1"/>
    <property type="molecule type" value="Genomic_DNA"/>
</dbReference>
<evidence type="ECO:0000313" key="2">
    <source>
        <dbReference type="EMBL" id="CAL4159457.1"/>
    </source>
</evidence>
<evidence type="ECO:0000256" key="1">
    <source>
        <dbReference type="SAM" id="SignalP"/>
    </source>
</evidence>
<reference evidence="2 3" key="1">
    <citation type="submission" date="2024-05" db="EMBL/GenBank/DDBJ databases">
        <authorList>
            <person name="Wallberg A."/>
        </authorList>
    </citation>
    <scope>NUCLEOTIDE SEQUENCE [LARGE SCALE GENOMIC DNA]</scope>
</reference>
<feature type="signal peptide" evidence="1">
    <location>
        <begin position="1"/>
        <end position="20"/>
    </location>
</feature>
<gene>
    <name evidence="2" type="ORF">MNOR_LOCUS32281</name>
</gene>
<feature type="chain" id="PRO_5043427467" evidence="1">
    <location>
        <begin position="21"/>
        <end position="281"/>
    </location>
</feature>
<organism evidence="2 3">
    <name type="scientific">Meganyctiphanes norvegica</name>
    <name type="common">Northern krill</name>
    <name type="synonym">Thysanopoda norvegica</name>
    <dbReference type="NCBI Taxonomy" id="48144"/>
    <lineage>
        <taxon>Eukaryota</taxon>
        <taxon>Metazoa</taxon>
        <taxon>Ecdysozoa</taxon>
        <taxon>Arthropoda</taxon>
        <taxon>Crustacea</taxon>
        <taxon>Multicrustacea</taxon>
        <taxon>Malacostraca</taxon>
        <taxon>Eumalacostraca</taxon>
        <taxon>Eucarida</taxon>
        <taxon>Euphausiacea</taxon>
        <taxon>Euphausiidae</taxon>
        <taxon>Meganyctiphanes</taxon>
    </lineage>
</organism>